<comment type="caution">
    <text evidence="1">The sequence shown here is derived from an EMBL/GenBank/DDBJ whole genome shotgun (WGS) entry which is preliminary data.</text>
</comment>
<reference evidence="1 2" key="1">
    <citation type="submission" date="2015-01" db="EMBL/GenBank/DDBJ databases">
        <title>Evolution of Trichinella species and genotypes.</title>
        <authorList>
            <person name="Korhonen P.K."/>
            <person name="Edoardo P."/>
            <person name="Giuseppe L.R."/>
            <person name="Gasser R.B."/>
        </authorList>
    </citation>
    <scope>NUCLEOTIDE SEQUENCE [LARGE SCALE GENOMIC DNA]</scope>
    <source>
        <strain evidence="1">ISS470</strain>
    </source>
</reference>
<name>A0A0V1F779_TRIPS</name>
<evidence type="ECO:0000313" key="2">
    <source>
        <dbReference type="Proteomes" id="UP000054995"/>
    </source>
</evidence>
<proteinExistence type="predicted"/>
<dbReference type="EMBL" id="JYDT01000190">
    <property type="protein sequence ID" value="KRY82025.1"/>
    <property type="molecule type" value="Genomic_DNA"/>
</dbReference>
<organism evidence="1 2">
    <name type="scientific">Trichinella pseudospiralis</name>
    <name type="common">Parasitic roundworm</name>
    <dbReference type="NCBI Taxonomy" id="6337"/>
    <lineage>
        <taxon>Eukaryota</taxon>
        <taxon>Metazoa</taxon>
        <taxon>Ecdysozoa</taxon>
        <taxon>Nematoda</taxon>
        <taxon>Enoplea</taxon>
        <taxon>Dorylaimia</taxon>
        <taxon>Trichinellida</taxon>
        <taxon>Trichinellidae</taxon>
        <taxon>Trichinella</taxon>
    </lineage>
</organism>
<dbReference type="Proteomes" id="UP000054995">
    <property type="component" value="Unassembled WGS sequence"/>
</dbReference>
<keyword evidence="2" id="KW-1185">Reference proteome</keyword>
<evidence type="ECO:0000313" key="1">
    <source>
        <dbReference type="EMBL" id="KRY82025.1"/>
    </source>
</evidence>
<accession>A0A0V1F779</accession>
<gene>
    <name evidence="1" type="ORF">T4D_13936</name>
</gene>
<dbReference type="AlphaFoldDB" id="A0A0V1F779"/>
<protein>
    <submittedName>
        <fullName evidence="1">Uncharacterized protein</fullName>
    </submittedName>
</protein>
<sequence>MSYWAYGINNTGVQKKVLHPKIHKLQPQMLDMPSKKEALEAESRNVSVVNKITQLDPQVQWTVF</sequence>